<evidence type="ECO:0000313" key="2">
    <source>
        <dbReference type="EMBL" id="VCW77815.1"/>
    </source>
</evidence>
<feature type="region of interest" description="Disordered" evidence="1">
    <location>
        <begin position="1"/>
        <end position="35"/>
    </location>
</feature>
<proteinExistence type="predicted"/>
<reference evidence="2 3" key="1">
    <citation type="submission" date="2018-10" db="EMBL/GenBank/DDBJ databases">
        <authorList>
            <person name="Ekblom R."/>
            <person name="Jareborg N."/>
        </authorList>
    </citation>
    <scope>NUCLEOTIDE SEQUENCE [LARGE SCALE GENOMIC DNA]</scope>
    <source>
        <tissue evidence="2">Muscle</tissue>
    </source>
</reference>
<name>A0A9X9PYL9_GULGU</name>
<protein>
    <submittedName>
        <fullName evidence="2">Uncharacterized protein</fullName>
    </submittedName>
</protein>
<keyword evidence="3" id="KW-1185">Reference proteome</keyword>
<organism evidence="2 3">
    <name type="scientific">Gulo gulo</name>
    <name type="common">Wolverine</name>
    <name type="synonym">Gluton</name>
    <dbReference type="NCBI Taxonomy" id="48420"/>
    <lineage>
        <taxon>Eukaryota</taxon>
        <taxon>Metazoa</taxon>
        <taxon>Chordata</taxon>
        <taxon>Craniata</taxon>
        <taxon>Vertebrata</taxon>
        <taxon>Euteleostomi</taxon>
        <taxon>Mammalia</taxon>
        <taxon>Eutheria</taxon>
        <taxon>Laurasiatheria</taxon>
        <taxon>Carnivora</taxon>
        <taxon>Caniformia</taxon>
        <taxon>Musteloidea</taxon>
        <taxon>Mustelidae</taxon>
        <taxon>Guloninae</taxon>
        <taxon>Gulo</taxon>
    </lineage>
</organism>
<dbReference type="Proteomes" id="UP000269945">
    <property type="component" value="Unassembled WGS sequence"/>
</dbReference>
<dbReference type="AlphaFoldDB" id="A0A9X9PYL9"/>
<evidence type="ECO:0000313" key="3">
    <source>
        <dbReference type="Proteomes" id="UP000269945"/>
    </source>
</evidence>
<comment type="caution">
    <text evidence="2">The sequence shown here is derived from an EMBL/GenBank/DDBJ whole genome shotgun (WGS) entry which is preliminary data.</text>
</comment>
<feature type="compositionally biased region" description="Polar residues" evidence="1">
    <location>
        <begin position="1"/>
        <end position="10"/>
    </location>
</feature>
<evidence type="ECO:0000256" key="1">
    <source>
        <dbReference type="SAM" id="MobiDB-lite"/>
    </source>
</evidence>
<accession>A0A9X9PYL9</accession>
<gene>
    <name evidence="2" type="ORF">BN2614_LOCUS3</name>
</gene>
<sequence length="88" mass="9509">MTTMRESGTVATARKPGASRREVGSPYKPSMTSPGSCPPSLFFLKTSAARRRAIISRLAGMHLCGFWPRPAPAGTAPTLPHLLFLRLE</sequence>
<dbReference type="EMBL" id="CYRY02009401">
    <property type="protein sequence ID" value="VCW77815.1"/>
    <property type="molecule type" value="Genomic_DNA"/>
</dbReference>